<feature type="transmembrane region" description="Helical" evidence="6">
    <location>
        <begin position="215"/>
        <end position="236"/>
    </location>
</feature>
<dbReference type="InterPro" id="IPR013525">
    <property type="entry name" value="ABC2_TM"/>
</dbReference>
<feature type="transmembrane region" description="Helical" evidence="6">
    <location>
        <begin position="243"/>
        <end position="262"/>
    </location>
</feature>
<dbReference type="PANTHER" id="PTHR48041:SF22">
    <property type="entry name" value="ABC TRANSPORTER G FAMILY MEMBER 9"/>
    <property type="match status" value="1"/>
</dbReference>
<dbReference type="Proteomes" id="UP001604277">
    <property type="component" value="Unassembled WGS sequence"/>
</dbReference>
<accession>A0ABD1Q8W5</accession>
<dbReference type="Pfam" id="PF01061">
    <property type="entry name" value="ABC2_membrane"/>
    <property type="match status" value="1"/>
</dbReference>
<evidence type="ECO:0000313" key="9">
    <source>
        <dbReference type="Proteomes" id="UP001604277"/>
    </source>
</evidence>
<evidence type="ECO:0000256" key="4">
    <source>
        <dbReference type="ARBA" id="ARBA00022989"/>
    </source>
</evidence>
<keyword evidence="3 6" id="KW-0812">Transmembrane</keyword>
<name>A0ABD1Q8W5_9LAMI</name>
<dbReference type="AlphaFoldDB" id="A0ABD1Q8W5"/>
<reference evidence="9" key="1">
    <citation type="submission" date="2024-07" db="EMBL/GenBank/DDBJ databases">
        <title>Two chromosome-level genome assemblies of Korean endemic species Abeliophyllum distichum and Forsythia ovata (Oleaceae).</title>
        <authorList>
            <person name="Jang H."/>
        </authorList>
    </citation>
    <scope>NUCLEOTIDE SEQUENCE [LARGE SCALE GENOMIC DNA]</scope>
</reference>
<keyword evidence="2" id="KW-0813">Transport</keyword>
<feature type="transmembrane region" description="Helical" evidence="6">
    <location>
        <begin position="321"/>
        <end position="342"/>
    </location>
</feature>
<comment type="subcellular location">
    <subcellularLocation>
        <location evidence="1">Membrane</location>
        <topology evidence="1">Multi-pass membrane protein</topology>
    </subcellularLocation>
</comment>
<evidence type="ECO:0000256" key="2">
    <source>
        <dbReference type="ARBA" id="ARBA00022448"/>
    </source>
</evidence>
<dbReference type="InterPro" id="IPR050352">
    <property type="entry name" value="ABCG_transporters"/>
</dbReference>
<dbReference type="PANTHER" id="PTHR48041">
    <property type="entry name" value="ABC TRANSPORTER G FAMILY MEMBER 28"/>
    <property type="match status" value="1"/>
</dbReference>
<gene>
    <name evidence="8" type="ORF">Fot_48388</name>
</gene>
<keyword evidence="5 6" id="KW-0472">Membrane</keyword>
<sequence length="350" mass="39688">MDYFSGIQFAPTVAMNPSDFLLDFANGVSTRDSREDQTSIKRTLVCAYKANLAQSVKAELELDVNFREGTEDKNVKKWPTSWWEQFSVLFRRGLKERKHESFSGLKIVEILAVTVITGLLWWQSDISHLQDQVGLLYFYSEFWGFVPFFNAVFTFPQERMMLEKELSSSMYRLSSYFTARTLGDLPMELILPTTFFSITYWMAGLKPRPGNFFSGLFINLFNVLVSQGLGLALGAVIMDQESAITLGTVIMMLFLLGSGYFVQHVPKFISWIKYISISQYVYKLLLGSQYKPGETYPCGTNETCLVEDFPSIKTLGLDGQAISLVALAIMLVVYRLIAYLALMRIGVIGK</sequence>
<feature type="transmembrane region" description="Helical" evidence="6">
    <location>
        <begin position="177"/>
        <end position="203"/>
    </location>
</feature>
<feature type="transmembrane region" description="Helical" evidence="6">
    <location>
        <begin position="134"/>
        <end position="156"/>
    </location>
</feature>
<keyword evidence="4 6" id="KW-1133">Transmembrane helix</keyword>
<organism evidence="8 9">
    <name type="scientific">Forsythia ovata</name>
    <dbReference type="NCBI Taxonomy" id="205694"/>
    <lineage>
        <taxon>Eukaryota</taxon>
        <taxon>Viridiplantae</taxon>
        <taxon>Streptophyta</taxon>
        <taxon>Embryophyta</taxon>
        <taxon>Tracheophyta</taxon>
        <taxon>Spermatophyta</taxon>
        <taxon>Magnoliopsida</taxon>
        <taxon>eudicotyledons</taxon>
        <taxon>Gunneridae</taxon>
        <taxon>Pentapetalae</taxon>
        <taxon>asterids</taxon>
        <taxon>lamiids</taxon>
        <taxon>Lamiales</taxon>
        <taxon>Oleaceae</taxon>
        <taxon>Forsythieae</taxon>
        <taxon>Forsythia</taxon>
    </lineage>
</organism>
<evidence type="ECO:0000313" key="8">
    <source>
        <dbReference type="EMBL" id="KAL2472652.1"/>
    </source>
</evidence>
<evidence type="ECO:0000256" key="6">
    <source>
        <dbReference type="SAM" id="Phobius"/>
    </source>
</evidence>
<dbReference type="GO" id="GO:0016020">
    <property type="term" value="C:membrane"/>
    <property type="evidence" value="ECO:0007669"/>
    <property type="project" value="UniProtKB-SubCell"/>
</dbReference>
<evidence type="ECO:0000256" key="5">
    <source>
        <dbReference type="ARBA" id="ARBA00023136"/>
    </source>
</evidence>
<feature type="domain" description="ABC-2 type transporter transmembrane" evidence="7">
    <location>
        <begin position="84"/>
        <end position="290"/>
    </location>
</feature>
<proteinExistence type="predicted"/>
<keyword evidence="9" id="KW-1185">Reference proteome</keyword>
<protein>
    <submittedName>
        <fullName evidence="8">ABC transporter G family member 9</fullName>
    </submittedName>
</protein>
<dbReference type="EMBL" id="JBFOLJ010000015">
    <property type="protein sequence ID" value="KAL2472652.1"/>
    <property type="molecule type" value="Genomic_DNA"/>
</dbReference>
<evidence type="ECO:0000256" key="1">
    <source>
        <dbReference type="ARBA" id="ARBA00004141"/>
    </source>
</evidence>
<comment type="caution">
    <text evidence="8">The sequence shown here is derived from an EMBL/GenBank/DDBJ whole genome shotgun (WGS) entry which is preliminary data.</text>
</comment>
<evidence type="ECO:0000256" key="3">
    <source>
        <dbReference type="ARBA" id="ARBA00022692"/>
    </source>
</evidence>
<feature type="transmembrane region" description="Helical" evidence="6">
    <location>
        <begin position="101"/>
        <end position="122"/>
    </location>
</feature>
<evidence type="ECO:0000259" key="7">
    <source>
        <dbReference type="Pfam" id="PF01061"/>
    </source>
</evidence>